<feature type="chain" id="PRO_5026979975" description="Lipoprotein" evidence="2">
    <location>
        <begin position="20"/>
        <end position="193"/>
    </location>
</feature>
<protein>
    <recommendedName>
        <fullName evidence="5">Lipoprotein</fullName>
    </recommendedName>
</protein>
<proteinExistence type="predicted"/>
<evidence type="ECO:0000313" key="4">
    <source>
        <dbReference type="Proteomes" id="UP000450000"/>
    </source>
</evidence>
<evidence type="ECO:0000256" key="1">
    <source>
        <dbReference type="SAM" id="MobiDB-lite"/>
    </source>
</evidence>
<dbReference type="PROSITE" id="PS51257">
    <property type="entry name" value="PROKAR_LIPOPROTEIN"/>
    <property type="match status" value="1"/>
</dbReference>
<organism evidence="3 4">
    <name type="scientific">Streptomyces kaniharaensis</name>
    <dbReference type="NCBI Taxonomy" id="212423"/>
    <lineage>
        <taxon>Bacteria</taxon>
        <taxon>Bacillati</taxon>
        <taxon>Actinomycetota</taxon>
        <taxon>Actinomycetes</taxon>
        <taxon>Kitasatosporales</taxon>
        <taxon>Streptomycetaceae</taxon>
        <taxon>Streptomyces</taxon>
    </lineage>
</organism>
<dbReference type="Proteomes" id="UP000450000">
    <property type="component" value="Unassembled WGS sequence"/>
</dbReference>
<feature type="region of interest" description="Disordered" evidence="1">
    <location>
        <begin position="42"/>
        <end position="80"/>
    </location>
</feature>
<sequence>MAAPRILLTALLACTAAVAATAGLAACTPADDNPTVAAASAEIDDTDDDDLASPADAPDDTAEAPTASSGASATDACTEAGERPGHRVLQVIADEPGELTALATRYVCASDRYQAVGSPERHTFATAGVDATLVDRPHGEPAKPVPLPDLLGHLDDCLADRAPAAPYGCYGNTYDVVLDSHGRIMRIAELDHP</sequence>
<reference evidence="3 4" key="1">
    <citation type="submission" date="2019-09" db="EMBL/GenBank/DDBJ databases">
        <title>Genome Sequences of Streptomyces kaniharaensis ATCC 21070.</title>
        <authorList>
            <person name="Zhu W."/>
            <person name="De Crecy-Lagard V."/>
            <person name="Richards N.G."/>
        </authorList>
    </citation>
    <scope>NUCLEOTIDE SEQUENCE [LARGE SCALE GENOMIC DNA]</scope>
    <source>
        <strain evidence="3 4">SF-557</strain>
    </source>
</reference>
<dbReference type="RefSeq" id="WP_153463129.1">
    <property type="nucleotide sequence ID" value="NZ_WBOF01000001.1"/>
</dbReference>
<name>A0A6N7KVP3_9ACTN</name>
<gene>
    <name evidence="3" type="ORF">F7Q99_19500</name>
</gene>
<feature type="signal peptide" evidence="2">
    <location>
        <begin position="1"/>
        <end position="19"/>
    </location>
</feature>
<evidence type="ECO:0008006" key="5">
    <source>
        <dbReference type="Google" id="ProtNLM"/>
    </source>
</evidence>
<dbReference type="AlphaFoldDB" id="A0A6N7KVP3"/>
<accession>A0A6N7KVP3</accession>
<dbReference type="EMBL" id="WBOF01000001">
    <property type="protein sequence ID" value="MQS14387.1"/>
    <property type="molecule type" value="Genomic_DNA"/>
</dbReference>
<evidence type="ECO:0000313" key="3">
    <source>
        <dbReference type="EMBL" id="MQS14387.1"/>
    </source>
</evidence>
<dbReference type="OrthoDB" id="4236694at2"/>
<keyword evidence="4" id="KW-1185">Reference proteome</keyword>
<evidence type="ECO:0000256" key="2">
    <source>
        <dbReference type="SAM" id="SignalP"/>
    </source>
</evidence>
<comment type="caution">
    <text evidence="3">The sequence shown here is derived from an EMBL/GenBank/DDBJ whole genome shotgun (WGS) entry which is preliminary data.</text>
</comment>
<keyword evidence="2" id="KW-0732">Signal</keyword>
<feature type="compositionally biased region" description="Acidic residues" evidence="1">
    <location>
        <begin position="42"/>
        <end position="62"/>
    </location>
</feature>